<protein>
    <submittedName>
        <fullName evidence="2">GNAT family N-acetyltransferase</fullName>
    </submittedName>
</protein>
<feature type="domain" description="N-acetyltransferase" evidence="1">
    <location>
        <begin position="13"/>
        <end position="183"/>
    </location>
</feature>
<dbReference type="SUPFAM" id="SSF55729">
    <property type="entry name" value="Acyl-CoA N-acyltransferases (Nat)"/>
    <property type="match status" value="1"/>
</dbReference>
<reference evidence="2" key="1">
    <citation type="submission" date="2023-07" db="EMBL/GenBank/DDBJ databases">
        <title>Evaluation of the beneficial properties of pineapple isolates.</title>
        <authorList>
            <person name="Adefiranye O."/>
        </authorList>
    </citation>
    <scope>NUCLEOTIDE SEQUENCE</scope>
    <source>
        <strain evidence="2">PAPLE_T1</strain>
    </source>
</reference>
<dbReference type="PANTHER" id="PTHR43792">
    <property type="entry name" value="GNAT FAMILY, PUTATIVE (AFU_ORTHOLOGUE AFUA_3G00765)-RELATED-RELATED"/>
    <property type="match status" value="1"/>
</dbReference>
<evidence type="ECO:0000313" key="2">
    <source>
        <dbReference type="EMBL" id="MDN4534006.1"/>
    </source>
</evidence>
<gene>
    <name evidence="2" type="ORF">QYH67_10630</name>
</gene>
<dbReference type="AlphaFoldDB" id="A0AAW7MFK1"/>
<dbReference type="PROSITE" id="PS51186">
    <property type="entry name" value="GNAT"/>
    <property type="match status" value="1"/>
</dbReference>
<dbReference type="EMBL" id="JAUHQC010000014">
    <property type="protein sequence ID" value="MDN4534006.1"/>
    <property type="molecule type" value="Genomic_DNA"/>
</dbReference>
<dbReference type="InterPro" id="IPR016181">
    <property type="entry name" value="Acyl_CoA_acyltransferase"/>
</dbReference>
<comment type="caution">
    <text evidence="2">The sequence shown here is derived from an EMBL/GenBank/DDBJ whole genome shotgun (WGS) entry which is preliminary data.</text>
</comment>
<evidence type="ECO:0000259" key="1">
    <source>
        <dbReference type="PROSITE" id="PS51186"/>
    </source>
</evidence>
<dbReference type="InterPro" id="IPR000182">
    <property type="entry name" value="GNAT_dom"/>
</dbReference>
<accession>A0AAW7MFK1</accession>
<sequence length="183" mass="21661">MEQKDLSCSSERLEIRPIAYSDYESWLEGFLNRSPSKHPYDQGLIDMSECTQEWFEALVDKHQALMKEDDMYIFAIFDQLGNHLGMLDIVTIQRANFNWGEIGYFVHNQFWRQGYAFEAISKILPLVNERLEFHRIEAHVNIDNDPSINLLKKVGFEYECTRKAFIYENGAWTDNKIFYINLD</sequence>
<dbReference type="RefSeq" id="WP_150888057.1">
    <property type="nucleotide sequence ID" value="NZ_CAKZJA010000007.1"/>
</dbReference>
<organism evidence="2 3">
    <name type="scientific">Staphylococcus auricularis</name>
    <dbReference type="NCBI Taxonomy" id="29379"/>
    <lineage>
        <taxon>Bacteria</taxon>
        <taxon>Bacillati</taxon>
        <taxon>Bacillota</taxon>
        <taxon>Bacilli</taxon>
        <taxon>Bacillales</taxon>
        <taxon>Staphylococcaceae</taxon>
        <taxon>Staphylococcus</taxon>
    </lineage>
</organism>
<name>A0AAW7MFK1_9STAP</name>
<dbReference type="GO" id="GO:0016747">
    <property type="term" value="F:acyltransferase activity, transferring groups other than amino-acyl groups"/>
    <property type="evidence" value="ECO:0007669"/>
    <property type="project" value="InterPro"/>
</dbReference>
<proteinExistence type="predicted"/>
<dbReference type="InterPro" id="IPR051531">
    <property type="entry name" value="N-acetyltransferase"/>
</dbReference>
<evidence type="ECO:0000313" key="3">
    <source>
        <dbReference type="Proteomes" id="UP001171687"/>
    </source>
</evidence>
<dbReference type="Pfam" id="PF13302">
    <property type="entry name" value="Acetyltransf_3"/>
    <property type="match status" value="1"/>
</dbReference>
<dbReference type="Gene3D" id="3.40.630.30">
    <property type="match status" value="1"/>
</dbReference>
<dbReference type="Proteomes" id="UP001171687">
    <property type="component" value="Unassembled WGS sequence"/>
</dbReference>